<sequence length="137" mass="15147">MNALQGTFAPIESRLARSIGRAGRDRMANARVTQAEQQELQEAARRCGQSLSEWSRDTLLREARRGSGDAVFTELIATRMLLVNLLKPLALGEKVSAAWITEAMTMVRKEKHKAAQEVMQQYTQQAGKETSDGNTVG</sequence>
<name>A0A4R1L5N3_9BACT</name>
<keyword evidence="2" id="KW-1185">Reference proteome</keyword>
<reference evidence="1 2" key="1">
    <citation type="submission" date="2019-03" db="EMBL/GenBank/DDBJ databases">
        <title>Genomic Encyclopedia of Type Strains, Phase IV (KMG-IV): sequencing the most valuable type-strain genomes for metagenomic binning, comparative biology and taxonomic classification.</title>
        <authorList>
            <person name="Goeker M."/>
        </authorList>
    </citation>
    <scope>NUCLEOTIDE SEQUENCE [LARGE SCALE GENOMIC DNA]</scope>
    <source>
        <strain evidence="1 2">DSM 103428</strain>
    </source>
</reference>
<organism evidence="1 2">
    <name type="scientific">Acidipila rosea</name>
    <dbReference type="NCBI Taxonomy" id="768535"/>
    <lineage>
        <taxon>Bacteria</taxon>
        <taxon>Pseudomonadati</taxon>
        <taxon>Acidobacteriota</taxon>
        <taxon>Terriglobia</taxon>
        <taxon>Terriglobales</taxon>
        <taxon>Acidobacteriaceae</taxon>
        <taxon>Acidipila</taxon>
    </lineage>
</organism>
<dbReference type="OrthoDB" id="118230at2"/>
<dbReference type="Pfam" id="PF21983">
    <property type="entry name" value="NikA-like"/>
    <property type="match status" value="1"/>
</dbReference>
<dbReference type="AlphaFoldDB" id="A0A4R1L5N3"/>
<dbReference type="RefSeq" id="WP_131992956.1">
    <property type="nucleotide sequence ID" value="NZ_SMGK01000002.1"/>
</dbReference>
<dbReference type="EMBL" id="SMGK01000002">
    <property type="protein sequence ID" value="TCK73446.1"/>
    <property type="molecule type" value="Genomic_DNA"/>
</dbReference>
<dbReference type="InterPro" id="IPR053842">
    <property type="entry name" value="NikA-like"/>
</dbReference>
<accession>A0A4R1L5N3</accession>
<proteinExistence type="predicted"/>
<evidence type="ECO:0000313" key="1">
    <source>
        <dbReference type="EMBL" id="TCK73446.1"/>
    </source>
</evidence>
<protein>
    <submittedName>
        <fullName evidence="1">Uncharacterized protein</fullName>
    </submittedName>
</protein>
<comment type="caution">
    <text evidence="1">The sequence shown here is derived from an EMBL/GenBank/DDBJ whole genome shotgun (WGS) entry which is preliminary data.</text>
</comment>
<evidence type="ECO:0000313" key="2">
    <source>
        <dbReference type="Proteomes" id="UP000295210"/>
    </source>
</evidence>
<gene>
    <name evidence="1" type="ORF">C7378_1059</name>
</gene>
<dbReference type="Proteomes" id="UP000295210">
    <property type="component" value="Unassembled WGS sequence"/>
</dbReference>